<dbReference type="AlphaFoldDB" id="A0A645GPT6"/>
<protein>
    <submittedName>
        <fullName evidence="3">dTDP-4-dehydro-6-deoxyglucose reductase</fullName>
        <ecNumber evidence="3">1.1.1.266</ecNumber>
    </submittedName>
</protein>
<dbReference type="PRINTS" id="PR01713">
    <property type="entry name" value="NUCEPIMERASE"/>
</dbReference>
<evidence type="ECO:0000256" key="1">
    <source>
        <dbReference type="ARBA" id="ARBA00023027"/>
    </source>
</evidence>
<proteinExistence type="predicted"/>
<dbReference type="EMBL" id="VSSQ01079336">
    <property type="protein sequence ID" value="MPN28887.1"/>
    <property type="molecule type" value="Genomic_DNA"/>
</dbReference>
<dbReference type="InterPro" id="IPR001509">
    <property type="entry name" value="Epimerase_deHydtase"/>
</dbReference>
<comment type="caution">
    <text evidence="3">The sequence shown here is derived from an EMBL/GenBank/DDBJ whole genome shotgun (WGS) entry which is preliminary data.</text>
</comment>
<dbReference type="Gene3D" id="3.40.50.720">
    <property type="entry name" value="NAD(P)-binding Rossmann-like Domain"/>
    <property type="match status" value="1"/>
</dbReference>
<reference evidence="3" key="1">
    <citation type="submission" date="2019-08" db="EMBL/GenBank/DDBJ databases">
        <authorList>
            <person name="Kucharzyk K."/>
            <person name="Murdoch R.W."/>
            <person name="Higgins S."/>
            <person name="Loffler F."/>
        </authorList>
    </citation>
    <scope>NUCLEOTIDE SEQUENCE</scope>
</reference>
<keyword evidence="3" id="KW-0560">Oxidoreductase</keyword>
<dbReference type="EC" id="1.1.1.266" evidence="3"/>
<feature type="domain" description="NAD-dependent epimerase/dehydratase" evidence="2">
    <location>
        <begin position="5"/>
        <end position="86"/>
    </location>
</feature>
<evidence type="ECO:0000313" key="3">
    <source>
        <dbReference type="EMBL" id="MPN28887.1"/>
    </source>
</evidence>
<dbReference type="Pfam" id="PF01370">
    <property type="entry name" value="Epimerase"/>
    <property type="match status" value="1"/>
</dbReference>
<sequence>MGHVFHKLYDIDMIFLRFFTVYGPGQRPDLAIHKFTRMIDHDLPLPFFGDGTTSRDYTYIDDIIDGVVKAIAYVETHQIYDIFNLGESTPITLSKMVQTIENHLGKKAVLNHLPMQSGDVDITYADITKARTILKYQPKMSFDQGIASFIAWYRHVKELGIYE</sequence>
<dbReference type="Gene3D" id="3.90.25.10">
    <property type="entry name" value="UDP-galactose 4-epimerase, domain 1"/>
    <property type="match status" value="1"/>
</dbReference>
<dbReference type="InterPro" id="IPR036291">
    <property type="entry name" value="NAD(P)-bd_dom_sf"/>
</dbReference>
<accession>A0A645GPT6</accession>
<dbReference type="PANTHER" id="PTHR43574">
    <property type="entry name" value="EPIMERASE-RELATED"/>
    <property type="match status" value="1"/>
</dbReference>
<name>A0A645GPT6_9ZZZZ</name>
<dbReference type="GO" id="GO:0050573">
    <property type="term" value="F:dTDP-4-dehydro-6-deoxyglucose reductase activity"/>
    <property type="evidence" value="ECO:0007669"/>
    <property type="project" value="UniProtKB-EC"/>
</dbReference>
<organism evidence="3">
    <name type="scientific">bioreactor metagenome</name>
    <dbReference type="NCBI Taxonomy" id="1076179"/>
    <lineage>
        <taxon>unclassified sequences</taxon>
        <taxon>metagenomes</taxon>
        <taxon>ecological metagenomes</taxon>
    </lineage>
</organism>
<dbReference type="SUPFAM" id="SSF51735">
    <property type="entry name" value="NAD(P)-binding Rossmann-fold domains"/>
    <property type="match status" value="1"/>
</dbReference>
<gene>
    <name evidence="3" type="primary">fcf1_2</name>
    <name evidence="3" type="ORF">SDC9_176332</name>
</gene>
<keyword evidence="1" id="KW-0520">NAD</keyword>
<evidence type="ECO:0000259" key="2">
    <source>
        <dbReference type="Pfam" id="PF01370"/>
    </source>
</evidence>